<reference evidence="8 9" key="1">
    <citation type="submission" date="2019-04" db="EMBL/GenBank/DDBJ databases">
        <authorList>
            <person name="Jiang L."/>
        </authorList>
    </citation>
    <scope>NUCLEOTIDE SEQUENCE [LARGE SCALE GENOMIC DNA]</scope>
    <source>
        <strain evidence="8 9">YIM 131853</strain>
    </source>
</reference>
<name>A0A4V6RZ01_9MICO</name>
<sequence length="370" mass="38955">MTHLGPERRADIDLAAIRANVERLRAQVAPAVAMAVVKANGYGHGAALVARAALEGGAAWLGVADIGEALALRAAGITAPILAWLHDPTTDFAPAIDAGIDIGVSTIDQLEAIASLDTDAPPLVQLKVETGLSRNGLPPAHWDEAFERAALLEKAGLLRVRGIFSHLANTSAESDEEAIAAFSTALALAEDAGLSPDLRHLASTAAAIQRPHARFDLVRLGIGIYGLSPFGEMDSADLGLRPAMTLRGRIAAVRRVDEGAGVSYDHIWRASAPTTLALIPLGYAEGIPRAASDVAEVWIDGVRHPVRGRIAMDQLVVDVGDAPVQVGDIAVLFGDPARGHPSADDWARWAGTINYEIVTRIGPRVERFAE</sequence>
<dbReference type="AlphaFoldDB" id="A0A4V6RZ01"/>
<dbReference type="GO" id="GO:0005829">
    <property type="term" value="C:cytosol"/>
    <property type="evidence" value="ECO:0007669"/>
    <property type="project" value="TreeGrafter"/>
</dbReference>
<proteinExistence type="inferred from homology"/>
<dbReference type="InterPro" id="IPR020622">
    <property type="entry name" value="Ala_racemase_pyridoxalP-BS"/>
</dbReference>
<comment type="caution">
    <text evidence="8">The sequence shown here is derived from an EMBL/GenBank/DDBJ whole genome shotgun (WGS) entry which is preliminary data.</text>
</comment>
<dbReference type="Proteomes" id="UP000309133">
    <property type="component" value="Unassembled WGS sequence"/>
</dbReference>
<dbReference type="Pfam" id="PF00842">
    <property type="entry name" value="Ala_racemase_C"/>
    <property type="match status" value="1"/>
</dbReference>
<dbReference type="SUPFAM" id="SSF51419">
    <property type="entry name" value="PLP-binding barrel"/>
    <property type="match status" value="1"/>
</dbReference>
<organism evidence="8 9">
    <name type="scientific">Naasia lichenicola</name>
    <dbReference type="NCBI Taxonomy" id="2565933"/>
    <lineage>
        <taxon>Bacteria</taxon>
        <taxon>Bacillati</taxon>
        <taxon>Actinomycetota</taxon>
        <taxon>Actinomycetes</taxon>
        <taxon>Micrococcales</taxon>
        <taxon>Microbacteriaceae</taxon>
        <taxon>Naasia</taxon>
    </lineage>
</organism>
<comment type="function">
    <text evidence="4">Catalyzes the interconversion of L-alanine and D-alanine. May also act on other amino acids.</text>
</comment>
<dbReference type="InterPro" id="IPR000821">
    <property type="entry name" value="Ala_racemase"/>
</dbReference>
<feature type="binding site" evidence="4 6">
    <location>
        <position position="134"/>
    </location>
    <ligand>
        <name>substrate</name>
    </ligand>
</feature>
<dbReference type="InterPro" id="IPR011079">
    <property type="entry name" value="Ala_racemase_C"/>
</dbReference>
<dbReference type="InterPro" id="IPR001608">
    <property type="entry name" value="Ala_racemase_N"/>
</dbReference>
<protein>
    <recommendedName>
        <fullName evidence="4">Alanine racemase</fullName>
        <ecNumber evidence="4">5.1.1.1</ecNumber>
    </recommendedName>
</protein>
<dbReference type="PRINTS" id="PR00992">
    <property type="entry name" value="ALARACEMASE"/>
</dbReference>
<evidence type="ECO:0000259" key="7">
    <source>
        <dbReference type="SMART" id="SM01005"/>
    </source>
</evidence>
<feature type="binding site" evidence="4 6">
    <location>
        <position position="312"/>
    </location>
    <ligand>
        <name>substrate</name>
    </ligand>
</feature>
<evidence type="ECO:0000256" key="1">
    <source>
        <dbReference type="ARBA" id="ARBA00001933"/>
    </source>
</evidence>
<dbReference type="EC" id="5.1.1.1" evidence="4"/>
<evidence type="ECO:0000313" key="9">
    <source>
        <dbReference type="Proteomes" id="UP000309133"/>
    </source>
</evidence>
<comment type="cofactor">
    <cofactor evidence="1 4 5">
        <name>pyridoxal 5'-phosphate</name>
        <dbReference type="ChEBI" id="CHEBI:597326"/>
    </cofactor>
</comment>
<dbReference type="SUPFAM" id="SSF50621">
    <property type="entry name" value="Alanine racemase C-terminal domain-like"/>
    <property type="match status" value="1"/>
</dbReference>
<dbReference type="NCBIfam" id="TIGR00492">
    <property type="entry name" value="alr"/>
    <property type="match status" value="1"/>
</dbReference>
<dbReference type="RefSeq" id="WP_136428075.1">
    <property type="nucleotide sequence ID" value="NZ_SSSM01000005.1"/>
</dbReference>
<dbReference type="InterPro" id="IPR009006">
    <property type="entry name" value="Ala_racemase/Decarboxylase_C"/>
</dbReference>
<dbReference type="Pfam" id="PF01168">
    <property type="entry name" value="Ala_racemase_N"/>
    <property type="match status" value="1"/>
</dbReference>
<evidence type="ECO:0000313" key="8">
    <source>
        <dbReference type="EMBL" id="THG29747.1"/>
    </source>
</evidence>
<keyword evidence="2 4" id="KW-0663">Pyridoxal phosphate</keyword>
<keyword evidence="9" id="KW-1185">Reference proteome</keyword>
<dbReference type="OrthoDB" id="9813814at2"/>
<dbReference type="FunFam" id="3.20.20.10:FF:000002">
    <property type="entry name" value="Alanine racemase"/>
    <property type="match status" value="1"/>
</dbReference>
<evidence type="ECO:0000256" key="3">
    <source>
        <dbReference type="ARBA" id="ARBA00023235"/>
    </source>
</evidence>
<feature type="domain" description="Alanine racemase C-terminal" evidence="7">
    <location>
        <begin position="243"/>
        <end position="370"/>
    </location>
</feature>
<dbReference type="EMBL" id="SSSM01000005">
    <property type="protein sequence ID" value="THG29747.1"/>
    <property type="molecule type" value="Genomic_DNA"/>
</dbReference>
<gene>
    <name evidence="8" type="primary">alr</name>
    <name evidence="8" type="ORF">E6C64_13860</name>
</gene>
<feature type="active site" description="Proton acceptor; specific for L-alanine" evidence="4">
    <location>
        <position position="264"/>
    </location>
</feature>
<dbReference type="Gene3D" id="3.20.20.10">
    <property type="entry name" value="Alanine racemase"/>
    <property type="match status" value="1"/>
</dbReference>
<dbReference type="UniPathway" id="UPA00042">
    <property type="reaction ID" value="UER00497"/>
</dbReference>
<comment type="catalytic activity">
    <reaction evidence="4">
        <text>L-alanine = D-alanine</text>
        <dbReference type="Rhea" id="RHEA:20249"/>
        <dbReference type="ChEBI" id="CHEBI:57416"/>
        <dbReference type="ChEBI" id="CHEBI:57972"/>
        <dbReference type="EC" id="5.1.1.1"/>
    </reaction>
</comment>
<comment type="pathway">
    <text evidence="4">Amino-acid biosynthesis; D-alanine biosynthesis; D-alanine from L-alanine: step 1/1.</text>
</comment>
<dbReference type="PROSITE" id="PS00395">
    <property type="entry name" value="ALANINE_RACEMASE"/>
    <property type="match status" value="1"/>
</dbReference>
<dbReference type="GO" id="GO:0008784">
    <property type="term" value="F:alanine racemase activity"/>
    <property type="evidence" value="ECO:0007669"/>
    <property type="project" value="UniProtKB-UniRule"/>
</dbReference>
<dbReference type="PANTHER" id="PTHR30511">
    <property type="entry name" value="ALANINE RACEMASE"/>
    <property type="match status" value="1"/>
</dbReference>
<dbReference type="GO" id="GO:0009252">
    <property type="term" value="P:peptidoglycan biosynthetic process"/>
    <property type="evidence" value="ECO:0007669"/>
    <property type="project" value="TreeGrafter"/>
</dbReference>
<evidence type="ECO:0000256" key="4">
    <source>
        <dbReference type="HAMAP-Rule" id="MF_01201"/>
    </source>
</evidence>
<dbReference type="SMART" id="SM01005">
    <property type="entry name" value="Ala_racemase_C"/>
    <property type="match status" value="1"/>
</dbReference>
<comment type="similarity">
    <text evidence="4">Belongs to the alanine racemase family.</text>
</comment>
<evidence type="ECO:0000256" key="5">
    <source>
        <dbReference type="PIRSR" id="PIRSR600821-50"/>
    </source>
</evidence>
<dbReference type="InterPro" id="IPR029066">
    <property type="entry name" value="PLP-binding_barrel"/>
</dbReference>
<dbReference type="CDD" id="cd00430">
    <property type="entry name" value="PLPDE_III_AR"/>
    <property type="match status" value="1"/>
</dbReference>
<dbReference type="GO" id="GO:0030632">
    <property type="term" value="P:D-alanine biosynthetic process"/>
    <property type="evidence" value="ECO:0007669"/>
    <property type="project" value="UniProtKB-UniRule"/>
</dbReference>
<feature type="modified residue" description="N6-(pyridoxal phosphate)lysine" evidence="4 5">
    <location>
        <position position="38"/>
    </location>
</feature>
<dbReference type="GO" id="GO:0030170">
    <property type="term" value="F:pyridoxal phosphate binding"/>
    <property type="evidence" value="ECO:0007669"/>
    <property type="project" value="UniProtKB-UniRule"/>
</dbReference>
<dbReference type="HAMAP" id="MF_01201">
    <property type="entry name" value="Ala_racemase"/>
    <property type="match status" value="1"/>
</dbReference>
<feature type="active site" description="Proton acceptor; specific for D-alanine" evidence="4">
    <location>
        <position position="38"/>
    </location>
</feature>
<keyword evidence="3 4" id="KW-0413">Isomerase</keyword>
<evidence type="ECO:0000256" key="2">
    <source>
        <dbReference type="ARBA" id="ARBA00022898"/>
    </source>
</evidence>
<accession>A0A4V6RZ01</accession>
<dbReference type="Gene3D" id="2.40.37.10">
    <property type="entry name" value="Lyase, Ornithine Decarboxylase, Chain A, domain 1"/>
    <property type="match status" value="1"/>
</dbReference>
<dbReference type="PANTHER" id="PTHR30511:SF0">
    <property type="entry name" value="ALANINE RACEMASE, CATABOLIC-RELATED"/>
    <property type="match status" value="1"/>
</dbReference>
<evidence type="ECO:0000256" key="6">
    <source>
        <dbReference type="PIRSR" id="PIRSR600821-52"/>
    </source>
</evidence>